<dbReference type="RefSeq" id="WP_066405966.1">
    <property type="nucleotide sequence ID" value="NZ_CP011390.1"/>
</dbReference>
<accession>A0A172TXW8</accession>
<organism evidence="4 5">
    <name type="scientific">Flavisolibacter tropicus</name>
    <dbReference type="NCBI Taxonomy" id="1492898"/>
    <lineage>
        <taxon>Bacteria</taxon>
        <taxon>Pseudomonadati</taxon>
        <taxon>Bacteroidota</taxon>
        <taxon>Chitinophagia</taxon>
        <taxon>Chitinophagales</taxon>
        <taxon>Chitinophagaceae</taxon>
        <taxon>Flavisolibacter</taxon>
    </lineage>
</organism>
<keyword evidence="5" id="KW-1185">Reference proteome</keyword>
<reference evidence="4 5" key="2">
    <citation type="journal article" date="2016" name="Int. J. Syst. Evol. Microbiol.">
        <title>Flavisolibacter tropicus sp. nov., isolated from tropical soil.</title>
        <authorList>
            <person name="Lee J.J."/>
            <person name="Kang M.S."/>
            <person name="Kim G.S."/>
            <person name="Lee C.S."/>
            <person name="Lim S."/>
            <person name="Lee J."/>
            <person name="Roh S.H."/>
            <person name="Kang H."/>
            <person name="Ha J.M."/>
            <person name="Bae S."/>
            <person name="Jung H.Y."/>
            <person name="Kim M.K."/>
        </authorList>
    </citation>
    <scope>NUCLEOTIDE SEQUENCE [LARGE SCALE GENOMIC DNA]</scope>
    <source>
        <strain evidence="4 5">LCS9</strain>
    </source>
</reference>
<dbReference type="AlphaFoldDB" id="A0A172TXW8"/>
<sequence>MKRVDQIAILLSVTLLLTIKLRAQDTTRVNPAITVQVNPQTEQYLLDSLNKSPFYYALKKRYYKDEADTSHKDKIGFAIRPSLNIGVGYRVRRYKNKEPFAYEQSLIAYYGINRNSFAIEYQGLWNQVIGKWNIALTGRLDIPNSVYFFGVGNETQKRDDVRNKYYRLYSTEFYSAVGINRLFNHKHFIEFSPFYQNVKIHPDENQYIHDYMDNLSPKDLEIKHFMGGTVTYAYAKMDNAISPSRGFVFNAAASYVKNVKSTDVNDDGRDFTRYTSSAAVYLPLSRVITLALRAGGATIQGDPEFYQLNRLGGNENLRGFRRQRFYGTHTVYNNNELRFLWPTQNRVFDGKVGFLAFVDDGRVWQPGEKSNTWHAGYGGGPVIQFFNSLLVNGTIGFSKEDLVFHVRMGFLF</sequence>
<dbReference type="Proteomes" id="UP000077177">
    <property type="component" value="Chromosome"/>
</dbReference>
<comment type="subcellular location">
    <subcellularLocation>
        <location evidence="1">Membrane</location>
    </subcellularLocation>
</comment>
<evidence type="ECO:0000313" key="4">
    <source>
        <dbReference type="EMBL" id="ANE51832.1"/>
    </source>
</evidence>
<name>A0A172TXW8_9BACT</name>
<evidence type="ECO:0000259" key="3">
    <source>
        <dbReference type="Pfam" id="PF01103"/>
    </source>
</evidence>
<protein>
    <recommendedName>
        <fullName evidence="3">Bacterial surface antigen (D15) domain-containing protein</fullName>
    </recommendedName>
</protein>
<gene>
    <name evidence="4" type="ORF">SY85_16385</name>
</gene>
<proteinExistence type="predicted"/>
<dbReference type="EMBL" id="CP011390">
    <property type="protein sequence ID" value="ANE51832.1"/>
    <property type="molecule type" value="Genomic_DNA"/>
</dbReference>
<evidence type="ECO:0000313" key="5">
    <source>
        <dbReference type="Proteomes" id="UP000077177"/>
    </source>
</evidence>
<dbReference type="OrthoDB" id="333971at2"/>
<keyword evidence="2" id="KW-0472">Membrane</keyword>
<evidence type="ECO:0000256" key="2">
    <source>
        <dbReference type="ARBA" id="ARBA00023136"/>
    </source>
</evidence>
<dbReference type="KEGG" id="fla:SY85_16385"/>
<dbReference type="Pfam" id="PF01103">
    <property type="entry name" value="Omp85"/>
    <property type="match status" value="1"/>
</dbReference>
<reference evidence="5" key="1">
    <citation type="submission" date="2015-01" db="EMBL/GenBank/DDBJ databases">
        <title>Flavisolibacter sp./LCS9/ whole genome sequencing.</title>
        <authorList>
            <person name="Kim M.K."/>
            <person name="Srinivasan S."/>
            <person name="Lee J.-J."/>
        </authorList>
    </citation>
    <scope>NUCLEOTIDE SEQUENCE [LARGE SCALE GENOMIC DNA]</scope>
    <source>
        <strain evidence="5">LCS9</strain>
    </source>
</reference>
<evidence type="ECO:0000256" key="1">
    <source>
        <dbReference type="ARBA" id="ARBA00004370"/>
    </source>
</evidence>
<dbReference type="InterPro" id="IPR000184">
    <property type="entry name" value="Bac_surfAg_D15"/>
</dbReference>
<feature type="domain" description="Bacterial surface antigen (D15)" evidence="3">
    <location>
        <begin position="157"/>
        <end position="374"/>
    </location>
</feature>
<dbReference type="STRING" id="1492898.SY85_16385"/>
<dbReference type="Gene3D" id="2.40.160.50">
    <property type="entry name" value="membrane protein fhac: a member of the omp85/tpsb transporter family"/>
    <property type="match status" value="1"/>
</dbReference>
<dbReference type="GO" id="GO:0019867">
    <property type="term" value="C:outer membrane"/>
    <property type="evidence" value="ECO:0007669"/>
    <property type="project" value="InterPro"/>
</dbReference>